<evidence type="ECO:0000313" key="3">
    <source>
        <dbReference type="EMBL" id="KRZ20843.1"/>
    </source>
</evidence>
<dbReference type="Proteomes" id="UP000054632">
    <property type="component" value="Unassembled WGS sequence"/>
</dbReference>
<evidence type="ECO:0000313" key="5">
    <source>
        <dbReference type="Proteomes" id="UP000054632"/>
    </source>
</evidence>
<dbReference type="Proteomes" id="UP000054805">
    <property type="component" value="Unassembled WGS sequence"/>
</dbReference>
<dbReference type="EMBL" id="JYDR01000052">
    <property type="protein sequence ID" value="KRY71843.1"/>
    <property type="molecule type" value="Genomic_DNA"/>
</dbReference>
<dbReference type="OrthoDB" id="5912530at2759"/>
<reference evidence="5 6" key="1">
    <citation type="submission" date="2015-01" db="EMBL/GenBank/DDBJ databases">
        <title>Evolution of Trichinella species and genotypes.</title>
        <authorList>
            <person name="Korhonen P.K."/>
            <person name="Edoardo P."/>
            <person name="Giuseppe L.R."/>
            <person name="Gasser R.B."/>
        </authorList>
    </citation>
    <scope>NUCLEOTIDE SEQUENCE [LARGE SCALE GENOMIC DNA]</scope>
    <source>
        <strain evidence="2">ISS13</strain>
        <strain evidence="1">ISS141</strain>
        <strain evidence="4">ISS176</strain>
        <strain evidence="3">ISS588</strain>
    </source>
</reference>
<dbReference type="Proteomes" id="UP000054815">
    <property type="component" value="Unassembled WGS sequence"/>
</dbReference>
<sequence>MPPGVCLRSAYLQIVPLFYRLLFYSPDKRGQLGLLISCAFSRLPARSCCANDFSRLAERWLVFLFMQAFSYRRWSVKEAMFLLSENLHGQRFSIDQERKIGKLLAIAVVREGDDFLNKPESQRHL</sequence>
<dbReference type="EMBL" id="JYDV01000055">
    <property type="protein sequence ID" value="KRZ37666.1"/>
    <property type="molecule type" value="Genomic_DNA"/>
</dbReference>
<proteinExistence type="predicted"/>
<name>A0A0V0XMF8_TRIPS</name>
<dbReference type="EMBL" id="JYDS01000226">
    <property type="protein sequence ID" value="KRZ20843.1"/>
    <property type="molecule type" value="Genomic_DNA"/>
</dbReference>
<evidence type="ECO:0000313" key="2">
    <source>
        <dbReference type="EMBL" id="KRY71843.1"/>
    </source>
</evidence>
<keyword evidence="6" id="KW-1185">Reference proteome</keyword>
<comment type="caution">
    <text evidence="1">The sequence shown here is derived from an EMBL/GenBank/DDBJ whole genome shotgun (WGS) entry which is preliminary data.</text>
</comment>
<dbReference type="EMBL" id="JYDU01000209">
    <property type="protein sequence ID" value="KRX89121.1"/>
    <property type="molecule type" value="Genomic_DNA"/>
</dbReference>
<protein>
    <submittedName>
        <fullName evidence="1">Uncharacterized protein</fullName>
    </submittedName>
</protein>
<evidence type="ECO:0000313" key="6">
    <source>
        <dbReference type="Proteomes" id="UP000054805"/>
    </source>
</evidence>
<evidence type="ECO:0000313" key="1">
    <source>
        <dbReference type="EMBL" id="KRX89121.1"/>
    </source>
</evidence>
<dbReference type="AlphaFoldDB" id="A0A0V0XMF8"/>
<evidence type="ECO:0000313" key="4">
    <source>
        <dbReference type="EMBL" id="KRZ37666.1"/>
    </source>
</evidence>
<gene>
    <name evidence="2" type="ORF">T4A_7804</name>
    <name evidence="3" type="ORF">T4B_7612</name>
    <name evidence="4" type="ORF">T4C_4117</name>
    <name evidence="1" type="ORF">T4E_5882</name>
</gene>
<accession>A0A0V0XMF8</accession>
<dbReference type="Proteomes" id="UP000054826">
    <property type="component" value="Unassembled WGS sequence"/>
</dbReference>
<evidence type="ECO:0000313" key="7">
    <source>
        <dbReference type="Proteomes" id="UP000054815"/>
    </source>
</evidence>
<organism evidence="1 7">
    <name type="scientific">Trichinella pseudospiralis</name>
    <name type="common">Parasitic roundworm</name>
    <dbReference type="NCBI Taxonomy" id="6337"/>
    <lineage>
        <taxon>Eukaryota</taxon>
        <taxon>Metazoa</taxon>
        <taxon>Ecdysozoa</taxon>
        <taxon>Nematoda</taxon>
        <taxon>Enoplea</taxon>
        <taxon>Dorylaimia</taxon>
        <taxon>Trichinellida</taxon>
        <taxon>Trichinellidae</taxon>
        <taxon>Trichinella</taxon>
    </lineage>
</organism>